<proteinExistence type="predicted"/>
<geneLocation type="plasmid" evidence="2">
    <name>pfdu301a</name>
</geneLocation>
<dbReference type="AlphaFoldDB" id="A0A6M6EBV6"/>
<accession>A0A6M6EBV6</accession>
<evidence type="ECO:0000313" key="1">
    <source>
        <dbReference type="EMBL" id="QJX80985.1"/>
    </source>
</evidence>
<protein>
    <submittedName>
        <fullName evidence="1">Uncharacterized protein</fullName>
    </submittedName>
</protein>
<name>A0A6M6EBV6_PRIMG</name>
<reference evidence="1 2" key="1">
    <citation type="submission" date="2019-10" db="EMBL/GenBank/DDBJ databases">
        <title>Complete genome sequences for adaption low water activity.</title>
        <authorList>
            <person name="Zhao L."/>
            <person name="Zhong J."/>
        </authorList>
    </citation>
    <scope>NUCLEOTIDE SEQUENCE [LARGE SCALE GENOMIC DNA]</scope>
    <source>
        <strain evidence="1 2">FDU301</strain>
        <plasmid evidence="2">pfdu301a</plasmid>
    </source>
</reference>
<keyword evidence="1" id="KW-0614">Plasmid</keyword>
<sequence>MKIQGNGVSVEVKGNLENKLTAQPMIGMDDLYVGFRYEFNNTCDIKQEFHNVLFQLVDIDLNENILDAVILEGKYEGLAFSPFRSQIKISNTIRPLKSYAKEEVYGITGKALTLADFKPYQLEGVLNGSKDEKLKEYEGMPFEIIRSLTSDEVDMISAPMFKIRFQDGFLTDAYMDEIFKSTIFDELVKGGKLVR</sequence>
<dbReference type="Proteomes" id="UP000501076">
    <property type="component" value="Plasmid pFDU301A"/>
</dbReference>
<dbReference type="RefSeq" id="WP_171778984.1">
    <property type="nucleotide sequence ID" value="NZ_CP045273.1"/>
</dbReference>
<gene>
    <name evidence="1" type="ORF">FDZ14_33385</name>
</gene>
<organism evidence="1 2">
    <name type="scientific">Priestia megaterium</name>
    <name type="common">Bacillus megaterium</name>
    <dbReference type="NCBI Taxonomy" id="1404"/>
    <lineage>
        <taxon>Bacteria</taxon>
        <taxon>Bacillati</taxon>
        <taxon>Bacillota</taxon>
        <taxon>Bacilli</taxon>
        <taxon>Bacillales</taxon>
        <taxon>Bacillaceae</taxon>
        <taxon>Priestia</taxon>
    </lineage>
</organism>
<evidence type="ECO:0000313" key="2">
    <source>
        <dbReference type="Proteomes" id="UP000501076"/>
    </source>
</evidence>
<dbReference type="EMBL" id="CP045273">
    <property type="protein sequence ID" value="QJX80985.1"/>
    <property type="molecule type" value="Genomic_DNA"/>
</dbReference>